<dbReference type="NCBIfam" id="TIGR01766">
    <property type="entry name" value="IS200/IS605 family accessory protein TnpB-like domain"/>
    <property type="match status" value="1"/>
</dbReference>
<evidence type="ECO:0000313" key="8">
    <source>
        <dbReference type="Proteomes" id="UP001174196"/>
    </source>
</evidence>
<sequence length="408" mass="46735">MPILTIKAKIHSDPKTEAVLKDAMLCATKVYNGLLWHLRKEYEEKGKVKVSRKNLNLILKELPRTRGYYSMSVQLTRDEVIQAYKSFFELRKKGLTKHHAPGFRRKTALSPLKYVQSGFKVQGNKVTLSLGTSRQDGVKSVSFRISHRPHVQYERIRQLSIIYDKISGQLEARLMVEVKTSKNEGSGRVAIDLGETILMACVFDDGTVSLYSGRKIKSIRRYWQKVRANLKQRSRRWFQIAHKERKQVDHLLHIATTHLISECLKKGVKEIAIGDLNGIRENIDYGDSVNQRLHGWPYRKIINMIKYKGELAGMEVRDHIDERNTSRTCHSCGQILVSNRKHRGLYLCSCGWNAHADVNGALNIFEKAFKVSPMKRSSGRVARPVTMSYHLGWHGVTEPNYSASLYAS</sequence>
<dbReference type="InterPro" id="IPR001959">
    <property type="entry name" value="Transposase"/>
</dbReference>
<accession>A0ABT8IP67</accession>
<dbReference type="Proteomes" id="UP001174196">
    <property type="component" value="Unassembled WGS sequence"/>
</dbReference>
<comment type="similarity">
    <text evidence="1">In the C-terminal section; belongs to the transposase 35 family.</text>
</comment>
<proteinExistence type="inferred from homology"/>
<keyword evidence="8" id="KW-1185">Reference proteome</keyword>
<name>A0ABT8IP67_9BACL</name>
<evidence type="ECO:0000259" key="6">
    <source>
        <dbReference type="Pfam" id="PF07282"/>
    </source>
</evidence>
<dbReference type="InterPro" id="IPR010095">
    <property type="entry name" value="Cas12f1-like_TNB"/>
</dbReference>
<evidence type="ECO:0000313" key="7">
    <source>
        <dbReference type="EMBL" id="MDN4594593.1"/>
    </source>
</evidence>
<gene>
    <name evidence="7" type="ORF">NWF35_11990</name>
</gene>
<dbReference type="Pfam" id="PF07282">
    <property type="entry name" value="Cas12f1-like_TNB"/>
    <property type="match status" value="1"/>
</dbReference>
<feature type="domain" description="Cas12f1-like TNB" evidence="6">
    <location>
        <begin position="298"/>
        <end position="364"/>
    </location>
</feature>
<keyword evidence="4" id="KW-0233">DNA recombination</keyword>
<dbReference type="EMBL" id="JANRHH010000041">
    <property type="protein sequence ID" value="MDN4594593.1"/>
    <property type="molecule type" value="Genomic_DNA"/>
</dbReference>
<dbReference type="Pfam" id="PF01385">
    <property type="entry name" value="OrfB_IS605"/>
    <property type="match status" value="1"/>
</dbReference>
<evidence type="ECO:0000259" key="5">
    <source>
        <dbReference type="Pfam" id="PF01385"/>
    </source>
</evidence>
<evidence type="ECO:0000256" key="2">
    <source>
        <dbReference type="ARBA" id="ARBA00022578"/>
    </source>
</evidence>
<protein>
    <submittedName>
        <fullName evidence="7">Transposase</fullName>
    </submittedName>
</protein>
<organism evidence="7 8">
    <name type="scientific">Polycladomyces subterraneus</name>
    <dbReference type="NCBI Taxonomy" id="1016997"/>
    <lineage>
        <taxon>Bacteria</taxon>
        <taxon>Bacillati</taxon>
        <taxon>Bacillota</taxon>
        <taxon>Bacilli</taxon>
        <taxon>Bacillales</taxon>
        <taxon>Thermoactinomycetaceae</taxon>
        <taxon>Polycladomyces</taxon>
    </lineage>
</organism>
<comment type="caution">
    <text evidence="7">The sequence shown here is derived from an EMBL/GenBank/DDBJ whole genome shotgun (WGS) entry which is preliminary data.</text>
</comment>
<evidence type="ECO:0000256" key="4">
    <source>
        <dbReference type="ARBA" id="ARBA00023172"/>
    </source>
</evidence>
<evidence type="ECO:0000256" key="1">
    <source>
        <dbReference type="ARBA" id="ARBA00008761"/>
    </source>
</evidence>
<dbReference type="NCBIfam" id="NF040570">
    <property type="entry name" value="guided_TnpB"/>
    <property type="match status" value="1"/>
</dbReference>
<keyword evidence="3" id="KW-0238">DNA-binding</keyword>
<feature type="domain" description="Probable transposase IS891/IS1136/IS1341" evidence="5">
    <location>
        <begin position="176"/>
        <end position="279"/>
    </location>
</feature>
<dbReference type="RefSeq" id="WP_301239348.1">
    <property type="nucleotide sequence ID" value="NZ_JANRHH010000041.1"/>
</dbReference>
<reference evidence="7" key="1">
    <citation type="submission" date="2022-08" db="EMBL/GenBank/DDBJ databases">
        <title>Polycladomyces zharkentsis sp. nov., a novel thermophilic CMC and starch-degrading bacterium isolated from a geothermal spring in Kazakhstan.</title>
        <authorList>
            <person name="Mashzhan A."/>
            <person name="Kistaubaeva A."/>
            <person name="Javier-Lopez R."/>
            <person name="Birkeland N.-K."/>
        </authorList>
    </citation>
    <scope>NUCLEOTIDE SEQUENCE</scope>
    <source>
        <strain evidence="7">KSR 13</strain>
    </source>
</reference>
<evidence type="ECO:0000256" key="3">
    <source>
        <dbReference type="ARBA" id="ARBA00023125"/>
    </source>
</evidence>
<keyword evidence="2" id="KW-0815">Transposition</keyword>